<dbReference type="SMR" id="A0A2G2ZWX9"/>
<dbReference type="AlphaFoldDB" id="A0A2G2ZWX9"/>
<evidence type="ECO:0000313" key="1">
    <source>
        <dbReference type="EMBL" id="PHT86461.1"/>
    </source>
</evidence>
<keyword evidence="2" id="KW-1185">Reference proteome</keyword>
<dbReference type="GO" id="GO:0009451">
    <property type="term" value="P:RNA modification"/>
    <property type="evidence" value="ECO:0007669"/>
    <property type="project" value="InterPro"/>
</dbReference>
<proteinExistence type="predicted"/>
<comment type="caution">
    <text evidence="1">The sequence shown here is derived from an EMBL/GenBank/DDBJ whole genome shotgun (WGS) entry which is preliminary data.</text>
</comment>
<protein>
    <recommendedName>
        <fullName evidence="3">Pentatricopeptide repeat-containing protein</fullName>
    </recommendedName>
</protein>
<reference evidence="1 2" key="2">
    <citation type="journal article" date="2017" name="Genome Biol.">
        <title>New reference genome sequences of hot pepper reveal the massive evolution of plant disease-resistance genes by retroduplication.</title>
        <authorList>
            <person name="Kim S."/>
            <person name="Park J."/>
            <person name="Yeom S.I."/>
            <person name="Kim Y.M."/>
            <person name="Seo E."/>
            <person name="Kim K.T."/>
            <person name="Kim M.S."/>
            <person name="Lee J.M."/>
            <person name="Cheong K."/>
            <person name="Shin H.S."/>
            <person name="Kim S.B."/>
            <person name="Han K."/>
            <person name="Lee J."/>
            <person name="Park M."/>
            <person name="Lee H.A."/>
            <person name="Lee H.Y."/>
            <person name="Lee Y."/>
            <person name="Oh S."/>
            <person name="Lee J.H."/>
            <person name="Choi E."/>
            <person name="Choi E."/>
            <person name="Lee S.E."/>
            <person name="Jeon J."/>
            <person name="Kim H."/>
            <person name="Choi G."/>
            <person name="Song H."/>
            <person name="Lee J."/>
            <person name="Lee S.C."/>
            <person name="Kwon J.K."/>
            <person name="Lee H.Y."/>
            <person name="Koo N."/>
            <person name="Hong Y."/>
            <person name="Kim R.W."/>
            <person name="Kang W.H."/>
            <person name="Huh J.H."/>
            <person name="Kang B.C."/>
            <person name="Yang T.J."/>
            <person name="Lee Y.H."/>
            <person name="Bennetzen J.L."/>
            <person name="Choi D."/>
        </authorList>
    </citation>
    <scope>NUCLEOTIDE SEQUENCE [LARGE SCALE GENOMIC DNA]</scope>
    <source>
        <strain evidence="2">cv. CM334</strain>
    </source>
</reference>
<dbReference type="OMA" id="NGRKAHA"/>
<dbReference type="InterPro" id="IPR046960">
    <property type="entry name" value="PPR_At4g14850-like_plant"/>
</dbReference>
<name>A0A2G2ZWX9_CAPAN</name>
<dbReference type="Gene3D" id="1.25.40.10">
    <property type="entry name" value="Tetratricopeptide repeat domain"/>
    <property type="match status" value="1"/>
</dbReference>
<dbReference type="STRING" id="4072.A0A2G2ZWX9"/>
<reference evidence="1 2" key="1">
    <citation type="journal article" date="2014" name="Nat. Genet.">
        <title>Genome sequence of the hot pepper provides insights into the evolution of pungency in Capsicum species.</title>
        <authorList>
            <person name="Kim S."/>
            <person name="Park M."/>
            <person name="Yeom S.I."/>
            <person name="Kim Y.M."/>
            <person name="Lee J.M."/>
            <person name="Lee H.A."/>
            <person name="Seo E."/>
            <person name="Choi J."/>
            <person name="Cheong K."/>
            <person name="Kim K.T."/>
            <person name="Jung K."/>
            <person name="Lee G.W."/>
            <person name="Oh S.K."/>
            <person name="Bae C."/>
            <person name="Kim S.B."/>
            <person name="Lee H.Y."/>
            <person name="Kim S.Y."/>
            <person name="Kim M.S."/>
            <person name="Kang B.C."/>
            <person name="Jo Y.D."/>
            <person name="Yang H.B."/>
            <person name="Jeong H.J."/>
            <person name="Kang W.H."/>
            <person name="Kwon J.K."/>
            <person name="Shin C."/>
            <person name="Lim J.Y."/>
            <person name="Park J.H."/>
            <person name="Huh J.H."/>
            <person name="Kim J.S."/>
            <person name="Kim B.D."/>
            <person name="Cohen O."/>
            <person name="Paran I."/>
            <person name="Suh M.C."/>
            <person name="Lee S.B."/>
            <person name="Kim Y.K."/>
            <person name="Shin Y."/>
            <person name="Noh S.J."/>
            <person name="Park J."/>
            <person name="Seo Y.S."/>
            <person name="Kwon S.Y."/>
            <person name="Kim H.A."/>
            <person name="Park J.M."/>
            <person name="Kim H.J."/>
            <person name="Choi S.B."/>
            <person name="Bosland P.W."/>
            <person name="Reeves G."/>
            <person name="Jo S.H."/>
            <person name="Lee B.W."/>
            <person name="Cho H.T."/>
            <person name="Choi H.S."/>
            <person name="Lee M.S."/>
            <person name="Yu Y."/>
            <person name="Do Choi Y."/>
            <person name="Park B.S."/>
            <person name="van Deynze A."/>
            <person name="Ashrafi H."/>
            <person name="Hill T."/>
            <person name="Kim W.T."/>
            <person name="Pai H.S."/>
            <person name="Ahn H.K."/>
            <person name="Yeam I."/>
            <person name="Giovannoni J.J."/>
            <person name="Rose J.K."/>
            <person name="Sorensen I."/>
            <person name="Lee S.J."/>
            <person name="Kim R.W."/>
            <person name="Choi I.Y."/>
            <person name="Choi B.S."/>
            <person name="Lim J.S."/>
            <person name="Lee Y.H."/>
            <person name="Choi D."/>
        </authorList>
    </citation>
    <scope>NUCLEOTIDE SEQUENCE [LARGE SCALE GENOMIC DNA]</scope>
    <source>
        <strain evidence="2">cv. CM334</strain>
    </source>
</reference>
<gene>
    <name evidence="1" type="ORF">T459_08567</name>
</gene>
<dbReference type="PANTHER" id="PTHR47926:SF471">
    <property type="entry name" value="DYW DOMAIN-CONTAINING PROTEIN"/>
    <property type="match status" value="1"/>
</dbReference>
<dbReference type="GO" id="GO:0003723">
    <property type="term" value="F:RNA binding"/>
    <property type="evidence" value="ECO:0007669"/>
    <property type="project" value="InterPro"/>
</dbReference>
<dbReference type="EMBL" id="AYRZ02000003">
    <property type="protein sequence ID" value="PHT86461.1"/>
    <property type="molecule type" value="Genomic_DNA"/>
</dbReference>
<dbReference type="PANTHER" id="PTHR47926">
    <property type="entry name" value="PENTATRICOPEPTIDE REPEAT-CONTAINING PROTEIN"/>
    <property type="match status" value="1"/>
</dbReference>
<organism evidence="1 2">
    <name type="scientific">Capsicum annuum</name>
    <name type="common">Capsicum pepper</name>
    <dbReference type="NCBI Taxonomy" id="4072"/>
    <lineage>
        <taxon>Eukaryota</taxon>
        <taxon>Viridiplantae</taxon>
        <taxon>Streptophyta</taxon>
        <taxon>Embryophyta</taxon>
        <taxon>Tracheophyta</taxon>
        <taxon>Spermatophyta</taxon>
        <taxon>Magnoliopsida</taxon>
        <taxon>eudicotyledons</taxon>
        <taxon>Gunneridae</taxon>
        <taxon>Pentapetalae</taxon>
        <taxon>asterids</taxon>
        <taxon>lamiids</taxon>
        <taxon>Solanales</taxon>
        <taxon>Solanaceae</taxon>
        <taxon>Solanoideae</taxon>
        <taxon>Capsiceae</taxon>
        <taxon>Capsicum</taxon>
    </lineage>
</organism>
<evidence type="ECO:0008006" key="3">
    <source>
        <dbReference type="Google" id="ProtNLM"/>
    </source>
</evidence>
<evidence type="ECO:0000313" key="2">
    <source>
        <dbReference type="Proteomes" id="UP000222542"/>
    </source>
</evidence>
<sequence>MAKQGLEVKFKEYDTLLNECINQMAIREGQRVHAHMIKTHYQAPVYLRTRLIVFYIKCVLLDDARWVLMKCLKGMLFLGLPSFLGTAPNEFTFATVLASCTSAIGFHFGRQIHCLLVKSPFESHVYVGSSLLDMYAKAGKIHQARHVFDNLPKRDVVSSQATLNRDCLKRH</sequence>
<accession>A0A2G2ZWX9</accession>
<dbReference type="Gramene" id="PHT86461">
    <property type="protein sequence ID" value="PHT86461"/>
    <property type="gene ID" value="T459_08567"/>
</dbReference>
<dbReference type="Proteomes" id="UP000222542">
    <property type="component" value="Unassembled WGS sequence"/>
</dbReference>
<dbReference type="InterPro" id="IPR011990">
    <property type="entry name" value="TPR-like_helical_dom_sf"/>
</dbReference>